<reference evidence="2 3" key="1">
    <citation type="submission" date="2016-05" db="EMBL/GenBank/DDBJ databases">
        <title>Comparative analysis of secretome profiles of manganese(II)-oxidizing ascomycete fungi.</title>
        <authorList>
            <consortium name="DOE Joint Genome Institute"/>
            <person name="Zeiner C.A."/>
            <person name="Purvine S.O."/>
            <person name="Zink E.M."/>
            <person name="Wu S."/>
            <person name="Pasa-Tolic L."/>
            <person name="Chaput D.L."/>
            <person name="Haridas S."/>
            <person name="Grigoriev I.V."/>
            <person name="Santelli C.M."/>
            <person name="Hansel C.M."/>
        </authorList>
    </citation>
    <scope>NUCLEOTIDE SEQUENCE [LARGE SCALE GENOMIC DNA]</scope>
    <source>
        <strain evidence="2 3">AP3s5-JAC2a</strain>
    </source>
</reference>
<dbReference type="RefSeq" id="XP_018036570.1">
    <property type="nucleotide sequence ID" value="XM_018174402.1"/>
</dbReference>
<gene>
    <name evidence="2" type="ORF">CC84DRAFT_1091469</name>
</gene>
<dbReference type="PANTHER" id="PTHR24148:SF82">
    <property type="entry name" value="HETEROKARYON INCOMPATIBILITY DOMAIN-CONTAINING PROTEIN"/>
    <property type="match status" value="1"/>
</dbReference>
<organism evidence="2 3">
    <name type="scientific">Paraphaeosphaeria sporulosa</name>
    <dbReference type="NCBI Taxonomy" id="1460663"/>
    <lineage>
        <taxon>Eukaryota</taxon>
        <taxon>Fungi</taxon>
        <taxon>Dikarya</taxon>
        <taxon>Ascomycota</taxon>
        <taxon>Pezizomycotina</taxon>
        <taxon>Dothideomycetes</taxon>
        <taxon>Pleosporomycetidae</taxon>
        <taxon>Pleosporales</taxon>
        <taxon>Massarineae</taxon>
        <taxon>Didymosphaeriaceae</taxon>
        <taxon>Paraphaeosphaeria</taxon>
    </lineage>
</organism>
<name>A0A177CF21_9PLEO</name>
<dbReference type="STRING" id="1460663.A0A177CF21"/>
<dbReference type="InParanoid" id="A0A177CF21"/>
<dbReference type="Pfam" id="PF06985">
    <property type="entry name" value="HET"/>
    <property type="match status" value="1"/>
</dbReference>
<proteinExistence type="predicted"/>
<dbReference type="InterPro" id="IPR052895">
    <property type="entry name" value="HetReg/Transcr_Mod"/>
</dbReference>
<dbReference type="OrthoDB" id="2157530at2759"/>
<sequence>MTQHSYPYEPLKTKDSFRVLELLPGILDDPLQCRIRETIWSPDTKYEALSYVWGPPIFPMSMEETSSVSILWITENLFHALRILRYKHMRRTLWVDAICINQSDNVEKGHQVALMGNIYRKAQSVVVWLGR</sequence>
<evidence type="ECO:0000313" key="2">
    <source>
        <dbReference type="EMBL" id="OAG06205.1"/>
    </source>
</evidence>
<evidence type="ECO:0000313" key="3">
    <source>
        <dbReference type="Proteomes" id="UP000077069"/>
    </source>
</evidence>
<dbReference type="InterPro" id="IPR010730">
    <property type="entry name" value="HET"/>
</dbReference>
<dbReference type="GeneID" id="28757888"/>
<protein>
    <recommendedName>
        <fullName evidence="1">Heterokaryon incompatibility domain-containing protein</fullName>
    </recommendedName>
</protein>
<keyword evidence="3" id="KW-1185">Reference proteome</keyword>
<evidence type="ECO:0000259" key="1">
    <source>
        <dbReference type="Pfam" id="PF06985"/>
    </source>
</evidence>
<accession>A0A177CF21</accession>
<feature type="domain" description="Heterokaryon incompatibility" evidence="1">
    <location>
        <begin position="46"/>
        <end position="130"/>
    </location>
</feature>
<dbReference type="Proteomes" id="UP000077069">
    <property type="component" value="Unassembled WGS sequence"/>
</dbReference>
<dbReference type="EMBL" id="KV441552">
    <property type="protein sequence ID" value="OAG06205.1"/>
    <property type="molecule type" value="Genomic_DNA"/>
</dbReference>
<dbReference type="PANTHER" id="PTHR24148">
    <property type="entry name" value="ANKYRIN REPEAT DOMAIN-CONTAINING PROTEIN 39 HOMOLOG-RELATED"/>
    <property type="match status" value="1"/>
</dbReference>
<dbReference type="AlphaFoldDB" id="A0A177CF21"/>
<feature type="non-terminal residue" evidence="2">
    <location>
        <position position="131"/>
    </location>
</feature>